<dbReference type="PANTHER" id="PTHR48258:SF9">
    <property type="entry name" value="OS01G0348150 PROTEIN"/>
    <property type="match status" value="1"/>
</dbReference>
<evidence type="ECO:0000256" key="2">
    <source>
        <dbReference type="SAM" id="MobiDB-lite"/>
    </source>
</evidence>
<reference evidence="4" key="1">
    <citation type="submission" date="2023-07" db="EMBL/GenBank/DDBJ databases">
        <title>A chromosome-level genome assembly of Lolium multiflorum.</title>
        <authorList>
            <person name="Chen Y."/>
            <person name="Copetti D."/>
            <person name="Kolliker R."/>
            <person name="Studer B."/>
        </authorList>
    </citation>
    <scope>NUCLEOTIDE SEQUENCE</scope>
    <source>
        <strain evidence="4">02402/16</strain>
        <tissue evidence="4">Leaf</tissue>
    </source>
</reference>
<accession>A0AAD8W681</accession>
<dbReference type="PANTHER" id="PTHR48258">
    <property type="entry name" value="DUF4218 DOMAIN-CONTAINING PROTEIN-RELATED"/>
    <property type="match status" value="1"/>
</dbReference>
<gene>
    <name evidence="4" type="ORF">QYE76_061325</name>
</gene>
<feature type="compositionally biased region" description="Acidic residues" evidence="2">
    <location>
        <begin position="310"/>
        <end position="322"/>
    </location>
</feature>
<comment type="caution">
    <text evidence="4">The sequence shown here is derived from an EMBL/GenBank/DDBJ whole genome shotgun (WGS) entry which is preliminary data.</text>
</comment>
<keyword evidence="5" id="KW-1185">Reference proteome</keyword>
<sequence>MKSHDRHVPMTQILPLQSVGSWTRTSVKRFWRNFFDVISRKSVGVRQLRRLQEEIVVIRASLRCTSPAFFDVMVHLVHIVEDIIQWGDVLHSMMPFERMNGVIKGYVRNRSRPDGSIAKGFLTEECISFCTSYLEIENPVGLPVNRHLGKLAGWGHRDGWPVLAGGRPKAVSGPGRGRRGGAKGPTATASSSSLQMRNALEFLLRIDDDPLGIKRLPIAREFVDGVEAHLHLREAAATAAGPWRSCSTGSKMYPHGWNKFARDLHLEPGCSPSAPTVAQCYPPSPESGVVLEDDDDDSEGTEDVQHVLEDSDVQEEEAAEDDAFLRSRRRKQVHDDLITSAESSPRGGDNDADEAASPPPAKKSSASFFVDEDDLDLSDDDDVPLAKRAKLASERAASAKEPNPSPAKSTPPSRTGVEKVPVSRVIPPDDAPTPSAGRDHPIYATVDAVADFAEQFTRLEAENSQLRKAVKSSADQVVEANRLATDAKNENALLKEEVKRLKRQMKDDQDARRAAAAAIDEKEGVLRESVKNLLEAANITASRCHQLREDSTADALSLAAKSNIQVLRLLQKTKGALSNSMIFPKVKLDKTLDEMAEAFLVDPSEPVEVLKRRSRLIGAVLTFQLLMGHGMGSELEEFSKALPVDDENHLVDLEPFKRSAITCANRLLKLVDEAQAEPIPESAPGSSSANP</sequence>
<dbReference type="Pfam" id="PF13960">
    <property type="entry name" value="DUF4218"/>
    <property type="match status" value="1"/>
</dbReference>
<feature type="coiled-coil region" evidence="1">
    <location>
        <begin position="449"/>
        <end position="511"/>
    </location>
</feature>
<evidence type="ECO:0000256" key="1">
    <source>
        <dbReference type="SAM" id="Coils"/>
    </source>
</evidence>
<dbReference type="InterPro" id="IPR025452">
    <property type="entry name" value="DUF4218"/>
</dbReference>
<feature type="compositionally biased region" description="Acidic residues" evidence="2">
    <location>
        <begin position="291"/>
        <end position="302"/>
    </location>
</feature>
<dbReference type="AlphaFoldDB" id="A0AAD8W681"/>
<name>A0AAD8W681_LOLMU</name>
<dbReference type="Proteomes" id="UP001231189">
    <property type="component" value="Unassembled WGS sequence"/>
</dbReference>
<proteinExistence type="predicted"/>
<evidence type="ECO:0000259" key="3">
    <source>
        <dbReference type="Pfam" id="PF13960"/>
    </source>
</evidence>
<evidence type="ECO:0000313" key="5">
    <source>
        <dbReference type="Proteomes" id="UP001231189"/>
    </source>
</evidence>
<feature type="region of interest" description="Disordered" evidence="2">
    <location>
        <begin position="166"/>
        <end position="192"/>
    </location>
</feature>
<feature type="region of interest" description="Disordered" evidence="2">
    <location>
        <begin position="276"/>
        <end position="440"/>
    </location>
</feature>
<dbReference type="EMBL" id="JAUUTY010000004">
    <property type="protein sequence ID" value="KAK1643520.1"/>
    <property type="molecule type" value="Genomic_DNA"/>
</dbReference>
<evidence type="ECO:0000313" key="4">
    <source>
        <dbReference type="EMBL" id="KAK1643520.1"/>
    </source>
</evidence>
<feature type="domain" description="DUF4218" evidence="3">
    <location>
        <begin position="40"/>
        <end position="135"/>
    </location>
</feature>
<organism evidence="4 5">
    <name type="scientific">Lolium multiflorum</name>
    <name type="common">Italian ryegrass</name>
    <name type="synonym">Lolium perenne subsp. multiflorum</name>
    <dbReference type="NCBI Taxonomy" id="4521"/>
    <lineage>
        <taxon>Eukaryota</taxon>
        <taxon>Viridiplantae</taxon>
        <taxon>Streptophyta</taxon>
        <taxon>Embryophyta</taxon>
        <taxon>Tracheophyta</taxon>
        <taxon>Spermatophyta</taxon>
        <taxon>Magnoliopsida</taxon>
        <taxon>Liliopsida</taxon>
        <taxon>Poales</taxon>
        <taxon>Poaceae</taxon>
        <taxon>BOP clade</taxon>
        <taxon>Pooideae</taxon>
        <taxon>Poodae</taxon>
        <taxon>Poeae</taxon>
        <taxon>Poeae Chloroplast Group 2 (Poeae type)</taxon>
        <taxon>Loliodinae</taxon>
        <taxon>Loliinae</taxon>
        <taxon>Lolium</taxon>
    </lineage>
</organism>
<keyword evidence="1" id="KW-0175">Coiled coil</keyword>
<feature type="compositionally biased region" description="Acidic residues" evidence="2">
    <location>
        <begin position="370"/>
        <end position="383"/>
    </location>
</feature>
<protein>
    <recommendedName>
        <fullName evidence="3">DUF4218 domain-containing protein</fullName>
    </recommendedName>
</protein>